<reference evidence="1" key="2">
    <citation type="submission" date="2020-03" db="EMBL/GenBank/DDBJ databases">
        <title>Flavobacteriaceae bacterium strain TP-CH-4, a member of the family Flavobacteriaceae isolated from a deep-sea seamount.</title>
        <authorList>
            <person name="Zhang D.-C."/>
        </authorList>
    </citation>
    <scope>NUCLEOTIDE SEQUENCE</scope>
    <source>
        <strain evidence="1">TP-CH-4</strain>
    </source>
</reference>
<evidence type="ECO:0000313" key="2">
    <source>
        <dbReference type="Proteomes" id="UP000707206"/>
    </source>
</evidence>
<proteinExistence type="predicted"/>
<gene>
    <name evidence="1" type="ORF">FK220_001450</name>
</gene>
<dbReference type="RefSeq" id="WP_152572503.1">
    <property type="nucleotide sequence ID" value="NZ_VIKU02000001.1"/>
</dbReference>
<keyword evidence="2" id="KW-1185">Reference proteome</keyword>
<dbReference type="AlphaFoldDB" id="A0A967AWN7"/>
<reference evidence="1" key="1">
    <citation type="submission" date="2019-07" db="EMBL/GenBank/DDBJ databases">
        <authorList>
            <person name="De-Chao Zhang Q."/>
        </authorList>
    </citation>
    <scope>NUCLEOTIDE SEQUENCE</scope>
    <source>
        <strain evidence="1">TP-CH-4</strain>
    </source>
</reference>
<sequence length="267" mass="30202">MGYLISGNLSGSLPRSSFEFLSNVSVKIYRTQKGKDNLRPPKGVKGDIQVLDGNEVAFKRELLVGEGTTDANGYYKVKLADTYNRGPVSIDVVITEVPYQKGKQDKRVQCLVKTLQPFWRKQSEHHHFSFNYRFPYEFWGVLRAQFDAWMIFGHVKSTGNIPTVEGLRVTAYDVDWITDDLLGTAVTDSSGFFRIDYTSSDFKKTFLTPLINVETPLTALPGPGVYFKIASKEGDLLLEEASTMGKTDERKNVPHCYYVELSINTKR</sequence>
<evidence type="ECO:0000313" key="1">
    <source>
        <dbReference type="EMBL" id="NHF57986.1"/>
    </source>
</evidence>
<accession>A0A967AWN7</accession>
<dbReference type="Proteomes" id="UP000707206">
    <property type="component" value="Unassembled WGS sequence"/>
</dbReference>
<organism evidence="1 2">
    <name type="scientific">Pelagihabitans pacificus</name>
    <dbReference type="NCBI Taxonomy" id="2696054"/>
    <lineage>
        <taxon>Bacteria</taxon>
        <taxon>Pseudomonadati</taxon>
        <taxon>Bacteroidota</taxon>
        <taxon>Flavobacteriia</taxon>
        <taxon>Flavobacteriales</taxon>
        <taxon>Flavobacteriaceae</taxon>
        <taxon>Pelagihabitans</taxon>
    </lineage>
</organism>
<protein>
    <recommendedName>
        <fullName evidence="3">Carboxypeptidase regulatory-like domain-containing protein</fullName>
    </recommendedName>
</protein>
<name>A0A967AWN7_9FLAO</name>
<comment type="caution">
    <text evidence="1">The sequence shown here is derived from an EMBL/GenBank/DDBJ whole genome shotgun (WGS) entry which is preliminary data.</text>
</comment>
<dbReference type="EMBL" id="VIKU02000001">
    <property type="protein sequence ID" value="NHF57986.1"/>
    <property type="molecule type" value="Genomic_DNA"/>
</dbReference>
<evidence type="ECO:0008006" key="3">
    <source>
        <dbReference type="Google" id="ProtNLM"/>
    </source>
</evidence>